<evidence type="ECO:0000256" key="3">
    <source>
        <dbReference type="PIRSR" id="PIRSR601613-1"/>
    </source>
</evidence>
<dbReference type="Gene3D" id="3.50.50.60">
    <property type="entry name" value="FAD/NAD(P)-binding domain"/>
    <property type="match status" value="1"/>
</dbReference>
<name>A0A3S4C045_9MYCO</name>
<gene>
    <name evidence="5" type="primary">puo_3</name>
    <name evidence="5" type="ORF">MB901379_04666</name>
</gene>
<keyword evidence="2 5" id="KW-0560">Oxidoreductase</keyword>
<dbReference type="OrthoDB" id="337830at2"/>
<feature type="binding site" evidence="3">
    <location>
        <position position="76"/>
    </location>
    <ligand>
        <name>substrate</name>
    </ligand>
</feature>
<dbReference type="InterPro" id="IPR036188">
    <property type="entry name" value="FAD/NAD-bd_sf"/>
</dbReference>
<dbReference type="InterPro" id="IPR002937">
    <property type="entry name" value="Amino_oxidase"/>
</dbReference>
<feature type="domain" description="Amine oxidase" evidence="4">
    <location>
        <begin position="30"/>
        <end position="464"/>
    </location>
</feature>
<organism evidence="5 6">
    <name type="scientific">Mycobacterium basiliense</name>
    <dbReference type="NCBI Taxonomy" id="2094119"/>
    <lineage>
        <taxon>Bacteria</taxon>
        <taxon>Bacillati</taxon>
        <taxon>Actinomycetota</taxon>
        <taxon>Actinomycetes</taxon>
        <taxon>Mycobacteriales</taxon>
        <taxon>Mycobacteriaceae</taxon>
        <taxon>Mycobacterium</taxon>
    </lineage>
</organism>
<accession>A0A3S4C045</accession>
<feature type="binding site" evidence="3">
    <location>
        <position position="31"/>
    </location>
    <ligand>
        <name>FAD</name>
        <dbReference type="ChEBI" id="CHEBI:57692"/>
    </ligand>
</feature>
<protein>
    <submittedName>
        <fullName evidence="5">Putrescine oxidase</fullName>
        <ecNumber evidence="5">1.4.3.10</ecNumber>
    </submittedName>
</protein>
<dbReference type="SUPFAM" id="SSF51905">
    <property type="entry name" value="FAD/NAD(P)-binding domain"/>
    <property type="match status" value="1"/>
</dbReference>
<proteinExistence type="predicted"/>
<dbReference type="GO" id="GO:0001716">
    <property type="term" value="F:L-amino-acid oxidase activity"/>
    <property type="evidence" value="ECO:0007669"/>
    <property type="project" value="TreeGrafter"/>
</dbReference>
<keyword evidence="6" id="KW-1185">Reference proteome</keyword>
<dbReference type="RefSeq" id="WP_158018642.1">
    <property type="nucleotide sequence ID" value="NZ_CBCSKE010000097.1"/>
</dbReference>
<dbReference type="InterPro" id="IPR001613">
    <property type="entry name" value="Flavin_amine_oxidase"/>
</dbReference>
<dbReference type="PRINTS" id="PR00757">
    <property type="entry name" value="AMINEOXDASEF"/>
</dbReference>
<dbReference type="PANTHER" id="PTHR10742">
    <property type="entry name" value="FLAVIN MONOAMINE OXIDASE"/>
    <property type="match status" value="1"/>
</dbReference>
<evidence type="ECO:0000313" key="5">
    <source>
        <dbReference type="EMBL" id="VDM91052.1"/>
    </source>
</evidence>
<dbReference type="SUPFAM" id="SSF54373">
    <property type="entry name" value="FAD-linked reductases, C-terminal domain"/>
    <property type="match status" value="1"/>
</dbReference>
<comment type="cofactor">
    <cofactor evidence="1">
        <name>FAD</name>
        <dbReference type="ChEBI" id="CHEBI:57692"/>
    </cofactor>
</comment>
<sequence length="477" mass="53376">MVDRRFEVLRDGLIPRPGRHRSVVVVGAGISGVVCARLLHDAGYEVQVLEARDRAGGRLWAVDGVGGQYYELGGMRFSESNQLAMEVFRQAGVTVSPFPLQHKSFFFGGRHFHPDGFLPSSAGFDIPPEDDRPLTELLDRVMAPVNAIYERQDNDEEEAFFECLDRFDRYSIQTWLTERGLSPGAVNCLSLVNNIEGRLNFSFSEWAEYVRVDAFGPNLLYVEEGTTELMRRLVEPIAHLVRFGVQATRIEQSLSTATVHWRAGGREGSIRADEVILAVPPIVLRHIPIEGMSTAKDAALRRTYCGRAAKVFLRFNRRWWDDIVGDKGGLAVTDLPVRNVLFTVAGQGDDPSRGAIIGSYTWESDSMVFANLPVEERIERVLSDVELMYPEAVGSFEGGVAHDWGSDRWAGGVGGLFRPTEMSGDHYRDLIEPLGRVWFAGETYDRRSRRWVEGALKSAVKNCMALHDNARDNLPLD</sequence>
<feature type="binding site" evidence="3">
    <location>
        <begin position="73"/>
        <end position="76"/>
    </location>
    <ligand>
        <name>FAD</name>
        <dbReference type="ChEBI" id="CHEBI:57692"/>
    </ligand>
</feature>
<reference evidence="6" key="1">
    <citation type="submission" date="2018-02" db="EMBL/GenBank/DDBJ databases">
        <authorList>
            <person name="Seth-Smith MB H."/>
            <person name="Seth-Smith H."/>
        </authorList>
    </citation>
    <scope>NUCLEOTIDE SEQUENCE [LARGE SCALE GENOMIC DNA]</scope>
</reference>
<dbReference type="EMBL" id="LR130759">
    <property type="protein sequence ID" value="VDM91052.1"/>
    <property type="molecule type" value="Genomic_DNA"/>
</dbReference>
<dbReference type="KEGG" id="mbai:MB901379_04666"/>
<dbReference type="InterPro" id="IPR050281">
    <property type="entry name" value="Flavin_monoamine_oxidase"/>
</dbReference>
<evidence type="ECO:0000259" key="4">
    <source>
        <dbReference type="Pfam" id="PF01593"/>
    </source>
</evidence>
<dbReference type="EC" id="1.4.3.10" evidence="5"/>
<evidence type="ECO:0000256" key="1">
    <source>
        <dbReference type="ARBA" id="ARBA00001974"/>
    </source>
</evidence>
<dbReference type="GO" id="GO:0009063">
    <property type="term" value="P:amino acid catabolic process"/>
    <property type="evidence" value="ECO:0007669"/>
    <property type="project" value="TreeGrafter"/>
</dbReference>
<dbReference type="Proteomes" id="UP000269998">
    <property type="component" value="Chromosome"/>
</dbReference>
<dbReference type="Gene3D" id="1.20.1440.240">
    <property type="match status" value="1"/>
</dbReference>
<feature type="binding site" evidence="3">
    <location>
        <begin position="50"/>
        <end position="51"/>
    </location>
    <ligand>
        <name>FAD</name>
        <dbReference type="ChEBI" id="CHEBI:57692"/>
    </ligand>
</feature>
<dbReference type="PANTHER" id="PTHR10742:SF342">
    <property type="entry name" value="AMINE OXIDASE"/>
    <property type="match status" value="1"/>
</dbReference>
<dbReference type="GO" id="GO:0050232">
    <property type="term" value="F:putrescine oxidase activity"/>
    <property type="evidence" value="ECO:0007669"/>
    <property type="project" value="UniProtKB-EC"/>
</dbReference>
<evidence type="ECO:0000256" key="2">
    <source>
        <dbReference type="ARBA" id="ARBA00023002"/>
    </source>
</evidence>
<dbReference type="AlphaFoldDB" id="A0A3S4C045"/>
<dbReference type="Pfam" id="PF01593">
    <property type="entry name" value="Amino_oxidase"/>
    <property type="match status" value="1"/>
</dbReference>
<evidence type="ECO:0000313" key="6">
    <source>
        <dbReference type="Proteomes" id="UP000269998"/>
    </source>
</evidence>
<dbReference type="Gene3D" id="3.90.660.10">
    <property type="match status" value="1"/>
</dbReference>